<evidence type="ECO:0000313" key="2">
    <source>
        <dbReference type="EMBL" id="KAL1257165.1"/>
    </source>
</evidence>
<feature type="region of interest" description="Disordered" evidence="1">
    <location>
        <begin position="76"/>
        <end position="106"/>
    </location>
</feature>
<reference evidence="2 3" key="1">
    <citation type="submission" date="2023-09" db="EMBL/GenBank/DDBJ databases">
        <authorList>
            <person name="Wang M."/>
        </authorList>
    </citation>
    <scope>NUCLEOTIDE SEQUENCE [LARGE SCALE GENOMIC DNA]</scope>
    <source>
        <strain evidence="2">GT-2023</strain>
        <tissue evidence="2">Liver</tissue>
    </source>
</reference>
<organism evidence="2 3">
    <name type="scientific">Cirrhinus molitorella</name>
    <name type="common">mud carp</name>
    <dbReference type="NCBI Taxonomy" id="172907"/>
    <lineage>
        <taxon>Eukaryota</taxon>
        <taxon>Metazoa</taxon>
        <taxon>Chordata</taxon>
        <taxon>Craniata</taxon>
        <taxon>Vertebrata</taxon>
        <taxon>Euteleostomi</taxon>
        <taxon>Actinopterygii</taxon>
        <taxon>Neopterygii</taxon>
        <taxon>Teleostei</taxon>
        <taxon>Ostariophysi</taxon>
        <taxon>Cypriniformes</taxon>
        <taxon>Cyprinidae</taxon>
        <taxon>Labeoninae</taxon>
        <taxon>Labeonini</taxon>
        <taxon>Cirrhinus</taxon>
    </lineage>
</organism>
<keyword evidence="3" id="KW-1185">Reference proteome</keyword>
<comment type="caution">
    <text evidence="2">The sequence shown here is derived from an EMBL/GenBank/DDBJ whole genome shotgun (WGS) entry which is preliminary data.</text>
</comment>
<gene>
    <name evidence="2" type="ORF">QQF64_012710</name>
</gene>
<dbReference type="Proteomes" id="UP001558613">
    <property type="component" value="Unassembled WGS sequence"/>
</dbReference>
<feature type="compositionally biased region" description="Polar residues" evidence="1">
    <location>
        <begin position="81"/>
        <end position="91"/>
    </location>
</feature>
<dbReference type="EMBL" id="JAYMGO010000018">
    <property type="protein sequence ID" value="KAL1257165.1"/>
    <property type="molecule type" value="Genomic_DNA"/>
</dbReference>
<proteinExistence type="predicted"/>
<name>A0ABR3LWA0_9TELE</name>
<evidence type="ECO:0000313" key="3">
    <source>
        <dbReference type="Proteomes" id="UP001558613"/>
    </source>
</evidence>
<evidence type="ECO:0000256" key="1">
    <source>
        <dbReference type="SAM" id="MobiDB-lite"/>
    </source>
</evidence>
<sequence length="106" mass="11579">MCKVESKRTCMTTLIPQRCGRGSKTRGISVKPFLLNPMSDDIIRISLLAAGDNSTVIFTAIACMCLNRSADKANAHENSHKTCNGSGTQARVTPAQGWSRIRARQR</sequence>
<protein>
    <submittedName>
        <fullName evidence="2">Uncharacterized protein</fullName>
    </submittedName>
</protein>
<accession>A0ABR3LWA0</accession>